<dbReference type="EMBL" id="JAERUA010000003">
    <property type="protein sequence ID" value="KAI1902509.1"/>
    <property type="molecule type" value="Genomic_DNA"/>
</dbReference>
<keyword evidence="3" id="KW-0597">Phosphoprotein</keyword>
<gene>
    <name evidence="9" type="ORF">AGOR_G00045490</name>
</gene>
<keyword evidence="10" id="KW-1185">Reference proteome</keyword>
<dbReference type="InterPro" id="IPR001849">
    <property type="entry name" value="PH_domain"/>
</dbReference>
<dbReference type="OrthoDB" id="1854502at2759"/>
<dbReference type="SUPFAM" id="SSF50729">
    <property type="entry name" value="PH domain-like"/>
    <property type="match status" value="1"/>
</dbReference>
<evidence type="ECO:0000313" key="9">
    <source>
        <dbReference type="EMBL" id="KAI1902509.1"/>
    </source>
</evidence>
<feature type="compositionally biased region" description="Low complexity" evidence="7">
    <location>
        <begin position="215"/>
        <end position="226"/>
    </location>
</feature>
<protein>
    <recommendedName>
        <fullName evidence="8">PH domain-containing protein</fullName>
    </recommendedName>
</protein>
<feature type="compositionally biased region" description="Basic and acidic residues" evidence="7">
    <location>
        <begin position="286"/>
        <end position="345"/>
    </location>
</feature>
<feature type="compositionally biased region" description="Low complexity" evidence="7">
    <location>
        <begin position="254"/>
        <end position="271"/>
    </location>
</feature>
<dbReference type="PANTHER" id="PTHR22902:SF27">
    <property type="entry name" value="PLECKSTRIN HOMOLOGY DOMAIN-CONTAINING FAMILY A MEMBER 3"/>
    <property type="match status" value="1"/>
</dbReference>
<dbReference type="SMART" id="SM00233">
    <property type="entry name" value="PH"/>
    <property type="match status" value="1"/>
</dbReference>
<dbReference type="GO" id="GO:0042147">
    <property type="term" value="P:retrograde transport, endosome to Golgi"/>
    <property type="evidence" value="ECO:0007669"/>
    <property type="project" value="TreeGrafter"/>
</dbReference>
<evidence type="ECO:0000256" key="2">
    <source>
        <dbReference type="ARBA" id="ARBA00004198"/>
    </source>
</evidence>
<feature type="domain" description="PH" evidence="8">
    <location>
        <begin position="1"/>
        <end position="93"/>
    </location>
</feature>
<feature type="compositionally biased region" description="Polar residues" evidence="7">
    <location>
        <begin position="273"/>
        <end position="285"/>
    </location>
</feature>
<evidence type="ECO:0000259" key="8">
    <source>
        <dbReference type="PROSITE" id="PS50003"/>
    </source>
</evidence>
<dbReference type="GO" id="GO:0016020">
    <property type="term" value="C:membrane"/>
    <property type="evidence" value="ECO:0007669"/>
    <property type="project" value="UniProtKB-SubCell"/>
</dbReference>
<evidence type="ECO:0000256" key="7">
    <source>
        <dbReference type="SAM" id="MobiDB-lite"/>
    </source>
</evidence>
<dbReference type="GO" id="GO:0005802">
    <property type="term" value="C:trans-Golgi network"/>
    <property type="evidence" value="ECO:0007669"/>
    <property type="project" value="TreeGrafter"/>
</dbReference>
<proteinExistence type="predicted"/>
<reference evidence="9" key="1">
    <citation type="submission" date="2021-01" db="EMBL/GenBank/DDBJ databases">
        <authorList>
            <person name="Zahm M."/>
            <person name="Roques C."/>
            <person name="Cabau C."/>
            <person name="Klopp C."/>
            <person name="Donnadieu C."/>
            <person name="Jouanno E."/>
            <person name="Lampietro C."/>
            <person name="Louis A."/>
            <person name="Herpin A."/>
            <person name="Echchiki A."/>
            <person name="Berthelot C."/>
            <person name="Parey E."/>
            <person name="Roest-Crollius H."/>
            <person name="Braasch I."/>
            <person name="Postlethwait J."/>
            <person name="Bobe J."/>
            <person name="Montfort J."/>
            <person name="Bouchez O."/>
            <person name="Begum T."/>
            <person name="Mejri S."/>
            <person name="Adams A."/>
            <person name="Chen W.-J."/>
            <person name="Guiguen Y."/>
        </authorList>
    </citation>
    <scope>NUCLEOTIDE SEQUENCE</scope>
    <source>
        <tissue evidence="9">Blood</tissue>
    </source>
</reference>
<evidence type="ECO:0000313" key="10">
    <source>
        <dbReference type="Proteomes" id="UP000829720"/>
    </source>
</evidence>
<dbReference type="PROSITE" id="PS50003">
    <property type="entry name" value="PH_DOMAIN"/>
    <property type="match status" value="1"/>
</dbReference>
<keyword evidence="6" id="KW-0175">Coiled coil</keyword>
<dbReference type="PANTHER" id="PTHR22902">
    <property type="entry name" value="SESQUIPEDALIAN"/>
    <property type="match status" value="1"/>
</dbReference>
<organism evidence="9 10">
    <name type="scientific">Albula goreensis</name>
    <dbReference type="NCBI Taxonomy" id="1534307"/>
    <lineage>
        <taxon>Eukaryota</taxon>
        <taxon>Metazoa</taxon>
        <taxon>Chordata</taxon>
        <taxon>Craniata</taxon>
        <taxon>Vertebrata</taxon>
        <taxon>Euteleostomi</taxon>
        <taxon>Actinopterygii</taxon>
        <taxon>Neopterygii</taxon>
        <taxon>Teleostei</taxon>
        <taxon>Albuliformes</taxon>
        <taxon>Albulidae</taxon>
        <taxon>Albula</taxon>
    </lineage>
</organism>
<dbReference type="GO" id="GO:0005769">
    <property type="term" value="C:early endosome"/>
    <property type="evidence" value="ECO:0007669"/>
    <property type="project" value="TreeGrafter"/>
</dbReference>
<dbReference type="GO" id="GO:0001881">
    <property type="term" value="P:receptor recycling"/>
    <property type="evidence" value="ECO:0007669"/>
    <property type="project" value="TreeGrafter"/>
</dbReference>
<feature type="region of interest" description="Disordered" evidence="7">
    <location>
        <begin position="451"/>
        <end position="482"/>
    </location>
</feature>
<evidence type="ECO:0000256" key="5">
    <source>
        <dbReference type="ARBA" id="ARBA00023136"/>
    </source>
</evidence>
<keyword evidence="5" id="KW-0472">Membrane</keyword>
<comment type="subcellular location">
    <subcellularLocation>
        <location evidence="2">Golgi apparatus</location>
        <location evidence="2">trans-Golgi network membrane</location>
    </subcellularLocation>
    <subcellularLocation>
        <location evidence="1">Membrane</location>
        <topology evidence="1">Peripheral membrane protein</topology>
    </subcellularLocation>
</comment>
<feature type="compositionally biased region" description="Polar residues" evidence="7">
    <location>
        <begin position="454"/>
        <end position="467"/>
    </location>
</feature>
<dbReference type="GO" id="GO:0005829">
    <property type="term" value="C:cytosol"/>
    <property type="evidence" value="ECO:0007669"/>
    <property type="project" value="GOC"/>
</dbReference>
<evidence type="ECO:0000256" key="3">
    <source>
        <dbReference type="ARBA" id="ARBA00022553"/>
    </source>
</evidence>
<keyword evidence="4" id="KW-0333">Golgi apparatus</keyword>
<dbReference type="Proteomes" id="UP000829720">
    <property type="component" value="Unassembled WGS sequence"/>
</dbReference>
<evidence type="ECO:0000256" key="6">
    <source>
        <dbReference type="SAM" id="Coils"/>
    </source>
</evidence>
<evidence type="ECO:0000256" key="4">
    <source>
        <dbReference type="ARBA" id="ARBA00023034"/>
    </source>
</evidence>
<dbReference type="AlphaFoldDB" id="A0A8T3DYW7"/>
<dbReference type="FunFam" id="2.30.29.30:FF:000085">
    <property type="entry name" value="Pleckstrin homology domain-containing family A member 8"/>
    <property type="match status" value="1"/>
</dbReference>
<dbReference type="InterPro" id="IPR045188">
    <property type="entry name" value="Boi1/Boi2-like"/>
</dbReference>
<dbReference type="Pfam" id="PF00169">
    <property type="entry name" value="PH"/>
    <property type="match status" value="1"/>
</dbReference>
<sequence>MEGTLYKWTNYLSGWQPRWFVLDGGTLSYYDSQEDASKGCKGSIKISVCEIQVHPSDVKRMDLTIPGQQYFYLRAINTAERQKWLVAMGTAKACLTDNRTKIEKELQQNAEALRSKMSELQLYCDLLCQQVGQIRDEPAIAMEDGADTLSSTCSTFLQTLEECLLLASRTFNSDLQLRTPPTTPPTADITIPRAPPTTTPTADITIHQAPPTTPPTTDITTPQTPTLLHQVNDPNSPAWDEESSAAHLSGKGVGLENRGAGLEEGAAGDGDYTASSTEQGANIIQTERKQEAGTEQREEQEAGTEQKEEQEAGTEQREEQEAGTEQREEQEAGTEQREDEKVSQVLREERKVNLAEREEQVNLAEREEQEAITDQSELLEISLPHTEKQEVTCTQAEEKQEINLVQGEEQEGSLAQGIEQSQTLGTLTVCTSQPDTAPPTLSVSDCFVEHQDTPGVSATPSVHAHTSNPDRQELLQARQEVQ</sequence>
<dbReference type="Gene3D" id="2.30.29.30">
    <property type="entry name" value="Pleckstrin-homology domain (PH domain)/Phosphotyrosine-binding domain (PTB)"/>
    <property type="match status" value="1"/>
</dbReference>
<dbReference type="InterPro" id="IPR011993">
    <property type="entry name" value="PH-like_dom_sf"/>
</dbReference>
<dbReference type="GO" id="GO:0055037">
    <property type="term" value="C:recycling endosome"/>
    <property type="evidence" value="ECO:0007669"/>
    <property type="project" value="TreeGrafter"/>
</dbReference>
<feature type="coiled-coil region" evidence="6">
    <location>
        <begin position="347"/>
        <end position="374"/>
    </location>
</feature>
<comment type="caution">
    <text evidence="9">The sequence shown here is derived from an EMBL/GenBank/DDBJ whole genome shotgun (WGS) entry which is preliminary data.</text>
</comment>
<name>A0A8T3DYW7_9TELE</name>
<dbReference type="GO" id="GO:0007032">
    <property type="term" value="P:endosome organization"/>
    <property type="evidence" value="ECO:0007669"/>
    <property type="project" value="TreeGrafter"/>
</dbReference>
<evidence type="ECO:0000256" key="1">
    <source>
        <dbReference type="ARBA" id="ARBA00004170"/>
    </source>
</evidence>
<dbReference type="CDD" id="cd01247">
    <property type="entry name" value="PH_FAPP1_FAPP2"/>
    <property type="match status" value="1"/>
</dbReference>
<accession>A0A8T3DYW7</accession>
<feature type="region of interest" description="Disordered" evidence="7">
    <location>
        <begin position="175"/>
        <end position="345"/>
    </location>
</feature>